<dbReference type="InterPro" id="IPR051465">
    <property type="entry name" value="Cell_Envelope_Struct_Comp"/>
</dbReference>
<name>A0A4R1M6L7_9FIRM</name>
<organism evidence="4 5">
    <name type="scientific">Natranaerovirga hydrolytica</name>
    <dbReference type="NCBI Taxonomy" id="680378"/>
    <lineage>
        <taxon>Bacteria</taxon>
        <taxon>Bacillati</taxon>
        <taxon>Bacillota</taxon>
        <taxon>Clostridia</taxon>
        <taxon>Lachnospirales</taxon>
        <taxon>Natranaerovirgaceae</taxon>
        <taxon>Natranaerovirga</taxon>
    </lineage>
</organism>
<feature type="chain" id="PRO_5020420017" evidence="2">
    <location>
        <begin position="22"/>
        <end position="288"/>
    </location>
</feature>
<dbReference type="InterPro" id="IPR001119">
    <property type="entry name" value="SLH_dom"/>
</dbReference>
<dbReference type="PANTHER" id="PTHR43308">
    <property type="entry name" value="OUTER MEMBRANE PROTEIN ALPHA-RELATED"/>
    <property type="match status" value="1"/>
</dbReference>
<dbReference type="Proteomes" id="UP000294545">
    <property type="component" value="Unassembled WGS sequence"/>
</dbReference>
<proteinExistence type="predicted"/>
<dbReference type="AlphaFoldDB" id="A0A4R1M6L7"/>
<evidence type="ECO:0000256" key="2">
    <source>
        <dbReference type="SAM" id="SignalP"/>
    </source>
</evidence>
<dbReference type="OrthoDB" id="174569at2"/>
<keyword evidence="1" id="KW-0677">Repeat</keyword>
<evidence type="ECO:0000313" key="5">
    <source>
        <dbReference type="Proteomes" id="UP000294545"/>
    </source>
</evidence>
<feature type="domain" description="SLH" evidence="3">
    <location>
        <begin position="104"/>
        <end position="167"/>
    </location>
</feature>
<evidence type="ECO:0000256" key="1">
    <source>
        <dbReference type="ARBA" id="ARBA00022737"/>
    </source>
</evidence>
<comment type="caution">
    <text evidence="4">The sequence shown here is derived from an EMBL/GenBank/DDBJ whole genome shotgun (WGS) entry which is preliminary data.</text>
</comment>
<keyword evidence="5" id="KW-1185">Reference proteome</keyword>
<gene>
    <name evidence="4" type="ORF">EDC19_2740</name>
</gene>
<evidence type="ECO:0000313" key="4">
    <source>
        <dbReference type="EMBL" id="TCK87896.1"/>
    </source>
</evidence>
<dbReference type="RefSeq" id="WP_132283390.1">
    <property type="nucleotide sequence ID" value="NZ_SMGQ01000018.1"/>
</dbReference>
<reference evidence="4 5" key="1">
    <citation type="submission" date="2019-03" db="EMBL/GenBank/DDBJ databases">
        <title>Genomic Encyclopedia of Type Strains, Phase IV (KMG-IV): sequencing the most valuable type-strain genomes for metagenomic binning, comparative biology and taxonomic classification.</title>
        <authorList>
            <person name="Goeker M."/>
        </authorList>
    </citation>
    <scope>NUCLEOTIDE SEQUENCE [LARGE SCALE GENOMIC DNA]</scope>
    <source>
        <strain evidence="4 5">DSM 24176</strain>
    </source>
</reference>
<evidence type="ECO:0000259" key="3">
    <source>
        <dbReference type="PROSITE" id="PS51272"/>
    </source>
</evidence>
<dbReference type="EMBL" id="SMGQ01000018">
    <property type="protein sequence ID" value="TCK87896.1"/>
    <property type="molecule type" value="Genomic_DNA"/>
</dbReference>
<protein>
    <submittedName>
        <fullName evidence="4">S-layer family protein</fullName>
    </submittedName>
</protein>
<accession>A0A4R1M6L7</accession>
<sequence length="288" mass="32454">MKKLICTIMVLVLSLTMSISALGNNRVVFEFEAISDKSGYVYLKWNNQSLNDPIQVTGYSIIDSNNIKVSYRTGDEVLNNNRILITSDSIEYPIRVILEEQQSSNKKLIDLPDNQMSKNHIIHLYDRGVISGYTDNTFRPENNVTREEFATMIVMAAHYEVESNVDSPFTDVSNDSWSKDYITTLANKGILAGRGNGLFDPNGKITIGEVIAIIDRAFRIHSNDTAIFENPTGSHFTIEQGNYTSLIRQGIIKSEDHFAKPYNPTVNATREDCAILLSRALEQLYEVK</sequence>
<dbReference type="Pfam" id="PF00395">
    <property type="entry name" value="SLH"/>
    <property type="match status" value="2"/>
</dbReference>
<feature type="domain" description="SLH" evidence="3">
    <location>
        <begin position="168"/>
        <end position="228"/>
    </location>
</feature>
<feature type="signal peptide" evidence="2">
    <location>
        <begin position="1"/>
        <end position="21"/>
    </location>
</feature>
<keyword evidence="2" id="KW-0732">Signal</keyword>
<dbReference type="PANTHER" id="PTHR43308:SF5">
    <property type="entry name" value="S-LAYER PROTEIN _ PEPTIDOGLYCAN ENDO-BETA-N-ACETYLGLUCOSAMINIDASE"/>
    <property type="match status" value="1"/>
</dbReference>
<dbReference type="PROSITE" id="PS51272">
    <property type="entry name" value="SLH"/>
    <property type="match status" value="2"/>
</dbReference>